<accession>A0A0C2FLV9</accession>
<dbReference type="Proteomes" id="UP000031675">
    <property type="component" value="Unassembled WGS sequence"/>
</dbReference>
<sequence length="332" mass="35481">MYLRRLASAVAATALAIGAVAALENSAPAPAQAQPAEAVSAEAGQGSAQEETTTVRYGPYTIPAAGNGDSGGEHGGHGQESGIALDAEKPCEDCFITGFDPNLTYADGSDANVDEGAMMHHFVLFDSSEDDAVCRGSQRVFSSGNERVASDFPDGYGLEVEDGEQWYLNYDLMNMDTEEAKTVYIEIEFAHVPAGTGAGTVPLTPLWLDVGGCFGSEYDAPEGASEESRYWRSDLSGDLVHMRGHLHHAGHSLWTDNISQRSRMCRIEAEEGGSPEFVDLEGHGQISDMPPCSGDLGRIERGDLLRTTARYEIDGHSHEGVMGIMTGWLAED</sequence>
<keyword evidence="3" id="KW-1185">Reference proteome</keyword>
<keyword evidence="1" id="KW-0732">Signal</keyword>
<comment type="caution">
    <text evidence="2">The sequence shown here is derived from an EMBL/GenBank/DDBJ whole genome shotgun (WGS) entry which is preliminary data.</text>
</comment>
<name>A0A0C2FLV9_9ACTN</name>
<evidence type="ECO:0000313" key="3">
    <source>
        <dbReference type="Proteomes" id="UP000031675"/>
    </source>
</evidence>
<evidence type="ECO:0000313" key="2">
    <source>
        <dbReference type="EMBL" id="KII00305.1"/>
    </source>
</evidence>
<protein>
    <recommendedName>
        <fullName evidence="4">Lipoprotein</fullName>
    </recommendedName>
</protein>
<evidence type="ECO:0000256" key="1">
    <source>
        <dbReference type="SAM" id="SignalP"/>
    </source>
</evidence>
<evidence type="ECO:0008006" key="4">
    <source>
        <dbReference type="Google" id="ProtNLM"/>
    </source>
</evidence>
<dbReference type="AlphaFoldDB" id="A0A0C2FLV9"/>
<gene>
    <name evidence="2" type="ORF">LP52_01680</name>
</gene>
<dbReference type="RefSeq" id="WP_040270144.1">
    <property type="nucleotide sequence ID" value="NZ_JROO01000004.1"/>
</dbReference>
<feature type="chain" id="PRO_5039383363" description="Lipoprotein" evidence="1">
    <location>
        <begin position="22"/>
        <end position="332"/>
    </location>
</feature>
<organism evidence="2 3">
    <name type="scientific">Streptomonospora alba</name>
    <dbReference type="NCBI Taxonomy" id="183763"/>
    <lineage>
        <taxon>Bacteria</taxon>
        <taxon>Bacillati</taxon>
        <taxon>Actinomycetota</taxon>
        <taxon>Actinomycetes</taxon>
        <taxon>Streptosporangiales</taxon>
        <taxon>Nocardiopsidaceae</taxon>
        <taxon>Streptomonospora</taxon>
    </lineage>
</organism>
<proteinExistence type="predicted"/>
<dbReference type="EMBL" id="JROO01000004">
    <property type="protein sequence ID" value="KII00305.1"/>
    <property type="molecule type" value="Genomic_DNA"/>
</dbReference>
<dbReference type="OrthoDB" id="3467825at2"/>
<dbReference type="STRING" id="183763.LP52_01680"/>
<reference evidence="3" key="1">
    <citation type="journal article" date="2015" name="Chem. Biol.">
        <title>Structure, bioactivity, and resistance mechanism of streptomonomicin, an unusual lasso Peptide from an understudied halophilic actinomycete.</title>
        <authorList>
            <person name="Metelev M."/>
            <person name="Tietz J.I."/>
            <person name="Melby J.O."/>
            <person name="Blair P.M."/>
            <person name="Zhu L."/>
            <person name="Livnat I."/>
            <person name="Severinov K."/>
            <person name="Mitchell D.A."/>
        </authorList>
    </citation>
    <scope>NUCLEOTIDE SEQUENCE [LARGE SCALE GENOMIC DNA]</scope>
    <source>
        <strain evidence="3">YIM 90003</strain>
    </source>
</reference>
<feature type="signal peptide" evidence="1">
    <location>
        <begin position="1"/>
        <end position="21"/>
    </location>
</feature>